<accession>A0A544TAY8</accession>
<evidence type="ECO:0000256" key="1">
    <source>
        <dbReference type="ARBA" id="ARBA00022679"/>
    </source>
</evidence>
<dbReference type="EMBL" id="VDGH01000004">
    <property type="protein sequence ID" value="TQR14621.1"/>
    <property type="molecule type" value="Genomic_DNA"/>
</dbReference>
<protein>
    <submittedName>
        <fullName evidence="4">GNAT family N-acetyltransferase</fullName>
    </submittedName>
</protein>
<feature type="domain" description="N-acetyltransferase" evidence="3">
    <location>
        <begin position="1"/>
        <end position="143"/>
    </location>
</feature>
<dbReference type="SUPFAM" id="SSF55729">
    <property type="entry name" value="Acyl-CoA N-acyltransferases (Nat)"/>
    <property type="match status" value="1"/>
</dbReference>
<keyword evidence="1 4" id="KW-0808">Transferase</keyword>
<evidence type="ECO:0000313" key="4">
    <source>
        <dbReference type="EMBL" id="TQR14621.1"/>
    </source>
</evidence>
<dbReference type="PANTHER" id="PTHR43420">
    <property type="entry name" value="ACETYLTRANSFERASE"/>
    <property type="match status" value="1"/>
</dbReference>
<keyword evidence="5" id="KW-1185">Reference proteome</keyword>
<proteinExistence type="predicted"/>
<dbReference type="InterPro" id="IPR000182">
    <property type="entry name" value="GNAT_dom"/>
</dbReference>
<dbReference type="GO" id="GO:0016747">
    <property type="term" value="F:acyltransferase activity, transferring groups other than amino-acyl groups"/>
    <property type="evidence" value="ECO:0007669"/>
    <property type="project" value="InterPro"/>
</dbReference>
<dbReference type="Proteomes" id="UP000317316">
    <property type="component" value="Unassembled WGS sequence"/>
</dbReference>
<name>A0A544TAY8_9BACI</name>
<evidence type="ECO:0000256" key="2">
    <source>
        <dbReference type="ARBA" id="ARBA00023315"/>
    </source>
</evidence>
<evidence type="ECO:0000259" key="3">
    <source>
        <dbReference type="PROSITE" id="PS51186"/>
    </source>
</evidence>
<reference evidence="4 5" key="1">
    <citation type="submission" date="2019-05" db="EMBL/GenBank/DDBJ databases">
        <title>Psychrobacillus vulpis sp. nov., a new species isolated from feces of a red fox that inhabits in The Tablas de Daimiel Natural Park, Albacete, Spain.</title>
        <authorList>
            <person name="Rodriguez M."/>
            <person name="Reina J.C."/>
            <person name="Bejar V."/>
            <person name="Llamas I."/>
        </authorList>
    </citation>
    <scope>NUCLEOTIDE SEQUENCE [LARGE SCALE GENOMIC DNA]</scope>
    <source>
        <strain evidence="4 5">NEAU-3TGS17</strain>
    </source>
</reference>
<keyword evidence="2" id="KW-0012">Acyltransferase</keyword>
<dbReference type="AlphaFoldDB" id="A0A544TAY8"/>
<dbReference type="InterPro" id="IPR050680">
    <property type="entry name" value="YpeA/RimI_acetyltransf"/>
</dbReference>
<dbReference type="InterPro" id="IPR016181">
    <property type="entry name" value="Acyl_CoA_acyltransferase"/>
</dbReference>
<dbReference type="OrthoDB" id="9790865at2"/>
<dbReference type="Gene3D" id="3.40.630.30">
    <property type="match status" value="1"/>
</dbReference>
<sequence length="143" mass="16337">MLYESIYMEEERKPRIEVLLYTNELIKYHQDWGRKGDTVLVATDHLGTPIGAVWYRLFSSEKRGYGYVDDYTPELGIALKKEVRGKGLGNKLMHAIMDEAKNNNYRRLSLSVDIDNTNALNLYRRLGFVEVGGEGNSITMLSG</sequence>
<dbReference type="Pfam" id="PF00583">
    <property type="entry name" value="Acetyltransf_1"/>
    <property type="match status" value="1"/>
</dbReference>
<dbReference type="PANTHER" id="PTHR43420:SF12">
    <property type="entry name" value="N-ACETYLTRANSFERASE DOMAIN-CONTAINING PROTEIN"/>
    <property type="match status" value="1"/>
</dbReference>
<dbReference type="PROSITE" id="PS51186">
    <property type="entry name" value="GNAT"/>
    <property type="match status" value="1"/>
</dbReference>
<dbReference type="CDD" id="cd04301">
    <property type="entry name" value="NAT_SF"/>
    <property type="match status" value="1"/>
</dbReference>
<organism evidence="4 5">
    <name type="scientific">Psychrobacillus lasiicapitis</name>
    <dbReference type="NCBI Taxonomy" id="1636719"/>
    <lineage>
        <taxon>Bacteria</taxon>
        <taxon>Bacillati</taxon>
        <taxon>Bacillota</taxon>
        <taxon>Bacilli</taxon>
        <taxon>Bacillales</taxon>
        <taxon>Bacillaceae</taxon>
        <taxon>Psychrobacillus</taxon>
    </lineage>
</organism>
<evidence type="ECO:0000313" key="5">
    <source>
        <dbReference type="Proteomes" id="UP000317316"/>
    </source>
</evidence>
<comment type="caution">
    <text evidence="4">The sequence shown here is derived from an EMBL/GenBank/DDBJ whole genome shotgun (WGS) entry which is preliminary data.</text>
</comment>
<gene>
    <name evidence="4" type="ORF">FG382_08920</name>
</gene>